<dbReference type="RefSeq" id="WP_189361577.1">
    <property type="nucleotide sequence ID" value="NZ_MCIF01000002.1"/>
</dbReference>
<comment type="caution">
    <text evidence="3">The sequence shown here is derived from an EMBL/GenBank/DDBJ whole genome shotgun (WGS) entry which is preliminary data.</text>
</comment>
<reference evidence="3 4" key="1">
    <citation type="submission" date="2016-08" db="EMBL/GenBank/DDBJ databases">
        <title>Analysis of Carbohydrate Active Enzymes in Thermogemmatispora T81 Reveals Carbohydrate Degradation Ability.</title>
        <authorList>
            <person name="Tomazini A."/>
            <person name="Lal S."/>
            <person name="Stott M."/>
            <person name="Henrissat B."/>
            <person name="Polikarpov I."/>
            <person name="Sparling R."/>
            <person name="Levin D.B."/>
        </authorList>
    </citation>
    <scope>NUCLEOTIDE SEQUENCE [LARGE SCALE GENOMIC DNA]</scope>
    <source>
        <strain evidence="3 4">T81</strain>
    </source>
</reference>
<dbReference type="Proteomes" id="UP000248706">
    <property type="component" value="Unassembled WGS sequence"/>
</dbReference>
<protein>
    <submittedName>
        <fullName evidence="3">Uncharacterized protein</fullName>
    </submittedName>
</protein>
<keyword evidence="2" id="KW-0812">Transmembrane</keyword>
<evidence type="ECO:0000313" key="4">
    <source>
        <dbReference type="Proteomes" id="UP000248706"/>
    </source>
</evidence>
<sequence>MSPDATNTAVTIISSSFLFSCVIGLVAIVLGVLIFWQIFSKAGYSGAWALLMLIPVANIVALCILAFGRWPVREELEQLRAYVGQWHGGATPPGAAPGSFSRPGIPPQG</sequence>
<name>A0A328VDE1_9CHLR</name>
<evidence type="ECO:0000313" key="3">
    <source>
        <dbReference type="EMBL" id="RAQ95706.1"/>
    </source>
</evidence>
<feature type="region of interest" description="Disordered" evidence="1">
    <location>
        <begin position="90"/>
        <end position="109"/>
    </location>
</feature>
<feature type="transmembrane region" description="Helical" evidence="2">
    <location>
        <begin position="12"/>
        <end position="36"/>
    </location>
</feature>
<keyword evidence="2" id="KW-0472">Membrane</keyword>
<evidence type="ECO:0000256" key="1">
    <source>
        <dbReference type="SAM" id="MobiDB-lite"/>
    </source>
</evidence>
<evidence type="ECO:0000256" key="2">
    <source>
        <dbReference type="SAM" id="Phobius"/>
    </source>
</evidence>
<proteinExistence type="predicted"/>
<dbReference type="AlphaFoldDB" id="A0A328VDE1"/>
<feature type="transmembrane region" description="Helical" evidence="2">
    <location>
        <begin position="48"/>
        <end position="70"/>
    </location>
</feature>
<dbReference type="EMBL" id="MCIF01000002">
    <property type="protein sequence ID" value="RAQ95706.1"/>
    <property type="molecule type" value="Genomic_DNA"/>
</dbReference>
<accession>A0A328VDE1</accession>
<gene>
    <name evidence="3" type="ORF">A4R35_09185</name>
</gene>
<keyword evidence="4" id="KW-1185">Reference proteome</keyword>
<keyword evidence="2" id="KW-1133">Transmembrane helix</keyword>
<organism evidence="3 4">
    <name type="scientific">Thermogemmatispora tikiterensis</name>
    <dbReference type="NCBI Taxonomy" id="1825093"/>
    <lineage>
        <taxon>Bacteria</taxon>
        <taxon>Bacillati</taxon>
        <taxon>Chloroflexota</taxon>
        <taxon>Ktedonobacteria</taxon>
        <taxon>Thermogemmatisporales</taxon>
        <taxon>Thermogemmatisporaceae</taxon>
        <taxon>Thermogemmatispora</taxon>
    </lineage>
</organism>